<dbReference type="Gene3D" id="3.40.930.10">
    <property type="entry name" value="Mannitol-specific EII, Chain A"/>
    <property type="match status" value="1"/>
</dbReference>
<dbReference type="CDD" id="cd00211">
    <property type="entry name" value="PTS_IIA_fru"/>
    <property type="match status" value="1"/>
</dbReference>
<comment type="caution">
    <text evidence="12">The sequence shown here is derived from an EMBL/GenBank/DDBJ whole genome shotgun (WGS) entry which is preliminary data.</text>
</comment>
<keyword evidence="13" id="KW-1185">Reference proteome</keyword>
<dbReference type="PANTHER" id="PTHR36203">
    <property type="entry name" value="ASCORBATE-SPECIFIC PTS SYSTEM EIIA COMPONENT"/>
    <property type="match status" value="1"/>
</dbReference>
<protein>
    <recommendedName>
        <fullName evidence="9">Ascorbate-specific PTS system EIIA component</fullName>
    </recommendedName>
    <alternativeName>
        <fullName evidence="10">Ascorbate-specific phosphotransferase enzyme IIA component</fullName>
    </alternativeName>
</protein>
<keyword evidence="3" id="KW-0963">Cytoplasm</keyword>
<name>A0ABP2IYF0_9ACTN</name>
<evidence type="ECO:0000256" key="9">
    <source>
        <dbReference type="ARBA" id="ARBA00041175"/>
    </source>
</evidence>
<keyword evidence="2" id="KW-0813">Transport</keyword>
<organism evidence="12 13">
    <name type="scientific">Fannyhessea vaginae PB189-T1-4</name>
    <dbReference type="NCBI Taxonomy" id="866774"/>
    <lineage>
        <taxon>Bacteria</taxon>
        <taxon>Bacillati</taxon>
        <taxon>Actinomycetota</taxon>
        <taxon>Coriobacteriia</taxon>
        <taxon>Coriobacteriales</taxon>
        <taxon>Atopobiaceae</taxon>
        <taxon>Fannyhessea</taxon>
    </lineage>
</organism>
<dbReference type="InterPro" id="IPR051351">
    <property type="entry name" value="Ascorbate-PTS_EIIA_comp"/>
</dbReference>
<comment type="function">
    <text evidence="8">The phosphoenolpyruvate-dependent sugar phosphotransferase system (sugar PTS), a major carbohydrate active transport system, catalyzes the phosphorylation of incoming sugar substrates concomitantly with their translocation across the cell membrane. The enzyme II UlaABC PTS system is involved in ascorbate transport.</text>
</comment>
<keyword evidence="6" id="KW-0598">Phosphotransferase system</keyword>
<evidence type="ECO:0000256" key="1">
    <source>
        <dbReference type="ARBA" id="ARBA00004496"/>
    </source>
</evidence>
<evidence type="ECO:0000256" key="8">
    <source>
        <dbReference type="ARBA" id="ARBA00037387"/>
    </source>
</evidence>
<evidence type="ECO:0000313" key="13">
    <source>
        <dbReference type="Proteomes" id="UP000004431"/>
    </source>
</evidence>
<evidence type="ECO:0000256" key="3">
    <source>
        <dbReference type="ARBA" id="ARBA00022490"/>
    </source>
</evidence>
<evidence type="ECO:0000256" key="7">
    <source>
        <dbReference type="ARBA" id="ARBA00022777"/>
    </source>
</evidence>
<evidence type="ECO:0000256" key="5">
    <source>
        <dbReference type="ARBA" id="ARBA00022679"/>
    </source>
</evidence>
<dbReference type="PANTHER" id="PTHR36203:SF1">
    <property type="entry name" value="ASCORBATE-SPECIFIC PTS SYSTEM EIIA COMPONENT"/>
    <property type="match status" value="1"/>
</dbReference>
<dbReference type="EMBL" id="AEDQ01000019">
    <property type="protein sequence ID" value="EFL44073.1"/>
    <property type="molecule type" value="Genomic_DNA"/>
</dbReference>
<comment type="subcellular location">
    <subcellularLocation>
        <location evidence="1">Cytoplasm</location>
    </subcellularLocation>
</comment>
<keyword evidence="4" id="KW-0597">Phosphoprotein</keyword>
<dbReference type="SUPFAM" id="SSF55804">
    <property type="entry name" value="Phoshotransferase/anion transport protein"/>
    <property type="match status" value="1"/>
</dbReference>
<evidence type="ECO:0000259" key="11">
    <source>
        <dbReference type="PROSITE" id="PS51094"/>
    </source>
</evidence>
<evidence type="ECO:0000256" key="4">
    <source>
        <dbReference type="ARBA" id="ARBA00022553"/>
    </source>
</evidence>
<evidence type="ECO:0000256" key="10">
    <source>
        <dbReference type="ARBA" id="ARBA00042072"/>
    </source>
</evidence>
<reference evidence="12 13" key="1">
    <citation type="submission" date="2010-08" db="EMBL/GenBank/DDBJ databases">
        <authorList>
            <person name="Durkin A.S."/>
            <person name="Madupu R."/>
            <person name="Torralba M."/>
            <person name="Gillis M."/>
            <person name="Methe B."/>
            <person name="Sutton G."/>
            <person name="Nelson K.E."/>
        </authorList>
    </citation>
    <scope>NUCLEOTIDE SEQUENCE [LARGE SCALE GENOMIC DNA]</scope>
    <source>
        <strain evidence="12 13">PB189-T1-4</strain>
    </source>
</reference>
<keyword evidence="5" id="KW-0808">Transferase</keyword>
<dbReference type="Proteomes" id="UP000004431">
    <property type="component" value="Unassembled WGS sequence"/>
</dbReference>
<evidence type="ECO:0000313" key="12">
    <source>
        <dbReference type="EMBL" id="EFL44073.1"/>
    </source>
</evidence>
<dbReference type="InterPro" id="IPR016152">
    <property type="entry name" value="PTrfase/Anion_transptr"/>
</dbReference>
<feature type="domain" description="PTS EIIA type-2" evidence="11">
    <location>
        <begin position="4"/>
        <end position="149"/>
    </location>
</feature>
<keyword evidence="7" id="KW-0418">Kinase</keyword>
<evidence type="ECO:0000256" key="2">
    <source>
        <dbReference type="ARBA" id="ARBA00022448"/>
    </source>
</evidence>
<gene>
    <name evidence="12" type="ORF">HMPREF9248_1236</name>
</gene>
<accession>A0ABP2IYF0</accession>
<evidence type="ECO:0000256" key="6">
    <source>
        <dbReference type="ARBA" id="ARBA00022683"/>
    </source>
</evidence>
<dbReference type="InterPro" id="IPR002178">
    <property type="entry name" value="PTS_EIIA_type-2_dom"/>
</dbReference>
<dbReference type="Pfam" id="PF00359">
    <property type="entry name" value="PTS_EIIA_2"/>
    <property type="match status" value="1"/>
</dbReference>
<dbReference type="PROSITE" id="PS51094">
    <property type="entry name" value="PTS_EIIA_TYPE_2"/>
    <property type="match status" value="1"/>
</dbReference>
<dbReference type="RefSeq" id="WP_006304186.1">
    <property type="nucleotide sequence ID" value="NZ_AEDQ01000019.1"/>
</dbReference>
<proteinExistence type="predicted"/>
<sequence length="149" mass="16899">MLNYFYDNNLVYYAEQQPKDWKEAIRMSCKPLLDNKLIEPAYVETIVQNVVDNGPYIVIVPGIAMPHALATAPGVLGTGIAFTKFEAPVTFYDPATKEEPQAQLFFTLAAKNSDEHLKNMQSLMELLMDEEKVEQLKATHSLDDYKKLL</sequence>